<sequence>MLPARGLEPILDPDPGSWIWLPKAETCGPGLGRKHDQEPPAPGIGRHRAFLPSPHHSPRPGLERGSPRSSQTPWGTQFPARVGDAFSLGTRFSTGSSKTRWHAYNTWVLQPLQSVGMQLGTLRVGVQNGPRSCRRQLQAH</sequence>
<name>A0A7J8GA50_ROUAE</name>
<proteinExistence type="predicted"/>
<reference evidence="2 3" key="1">
    <citation type="journal article" date="2020" name="Nature">
        <title>Six reference-quality genomes reveal evolution of bat adaptations.</title>
        <authorList>
            <person name="Jebb D."/>
            <person name="Huang Z."/>
            <person name="Pippel M."/>
            <person name="Hughes G.M."/>
            <person name="Lavrichenko K."/>
            <person name="Devanna P."/>
            <person name="Winkler S."/>
            <person name="Jermiin L.S."/>
            <person name="Skirmuntt E.C."/>
            <person name="Katzourakis A."/>
            <person name="Burkitt-Gray L."/>
            <person name="Ray D.A."/>
            <person name="Sullivan K.A.M."/>
            <person name="Roscito J.G."/>
            <person name="Kirilenko B.M."/>
            <person name="Davalos L.M."/>
            <person name="Corthals A.P."/>
            <person name="Power M.L."/>
            <person name="Jones G."/>
            <person name="Ransome R.D."/>
            <person name="Dechmann D.K.N."/>
            <person name="Locatelli A.G."/>
            <person name="Puechmaille S.J."/>
            <person name="Fedrigo O."/>
            <person name="Jarvis E.D."/>
            <person name="Hiller M."/>
            <person name="Vernes S.C."/>
            <person name="Myers E.W."/>
            <person name="Teeling E.C."/>
        </authorList>
    </citation>
    <scope>NUCLEOTIDE SEQUENCE [LARGE SCALE GENOMIC DNA]</scope>
    <source>
        <strain evidence="2">MRouAeg1</strain>
        <tissue evidence="2">Muscle</tissue>
    </source>
</reference>
<gene>
    <name evidence="2" type="ORF">HJG63_011612</name>
</gene>
<accession>A0A7J8GA50</accession>
<keyword evidence="3" id="KW-1185">Reference proteome</keyword>
<evidence type="ECO:0000313" key="2">
    <source>
        <dbReference type="EMBL" id="KAF6456994.1"/>
    </source>
</evidence>
<feature type="region of interest" description="Disordered" evidence="1">
    <location>
        <begin position="29"/>
        <end position="81"/>
    </location>
</feature>
<dbReference type="Proteomes" id="UP000593571">
    <property type="component" value="Unassembled WGS sequence"/>
</dbReference>
<organism evidence="2 3">
    <name type="scientific">Rousettus aegyptiacus</name>
    <name type="common">Egyptian fruit bat</name>
    <name type="synonym">Pteropus aegyptiacus</name>
    <dbReference type="NCBI Taxonomy" id="9407"/>
    <lineage>
        <taxon>Eukaryota</taxon>
        <taxon>Metazoa</taxon>
        <taxon>Chordata</taxon>
        <taxon>Craniata</taxon>
        <taxon>Vertebrata</taxon>
        <taxon>Euteleostomi</taxon>
        <taxon>Mammalia</taxon>
        <taxon>Eutheria</taxon>
        <taxon>Laurasiatheria</taxon>
        <taxon>Chiroptera</taxon>
        <taxon>Yinpterochiroptera</taxon>
        <taxon>Pteropodoidea</taxon>
        <taxon>Pteropodidae</taxon>
        <taxon>Rousettinae</taxon>
        <taxon>Rousettus</taxon>
    </lineage>
</organism>
<evidence type="ECO:0000313" key="3">
    <source>
        <dbReference type="Proteomes" id="UP000593571"/>
    </source>
</evidence>
<comment type="caution">
    <text evidence="2">The sequence shown here is derived from an EMBL/GenBank/DDBJ whole genome shotgun (WGS) entry which is preliminary data.</text>
</comment>
<dbReference type="EMBL" id="JACASE010000006">
    <property type="protein sequence ID" value="KAF6456994.1"/>
    <property type="molecule type" value="Genomic_DNA"/>
</dbReference>
<protein>
    <submittedName>
        <fullName evidence="2">Uncharacterized protein</fullName>
    </submittedName>
</protein>
<evidence type="ECO:0000256" key="1">
    <source>
        <dbReference type="SAM" id="MobiDB-lite"/>
    </source>
</evidence>
<dbReference type="AlphaFoldDB" id="A0A7J8GA50"/>